<dbReference type="SMART" id="SM00490">
    <property type="entry name" value="HELICc"/>
    <property type="match status" value="1"/>
</dbReference>
<dbReference type="Pfam" id="PF00270">
    <property type="entry name" value="DEAD"/>
    <property type="match status" value="1"/>
</dbReference>
<dbReference type="InterPro" id="IPR014001">
    <property type="entry name" value="Helicase_ATP-bd"/>
</dbReference>
<dbReference type="InterPro" id="IPR011545">
    <property type="entry name" value="DEAD/DEAH_box_helicase_dom"/>
</dbReference>
<dbReference type="CDD" id="cd18787">
    <property type="entry name" value="SF2_C_DEAD"/>
    <property type="match status" value="1"/>
</dbReference>
<keyword evidence="6" id="KW-0067">ATP-binding</keyword>
<dbReference type="CDD" id="cd00268">
    <property type="entry name" value="DEADc"/>
    <property type="match status" value="1"/>
</dbReference>
<sequence>MVVLKVSPGDFSNFNIADVIIEKLRARNISELFPVQFKTYDIISSGRDAVVLARTGTGKTLAFSLPLVNSLIKGQGSRPSSPVVLVLAPTRELVTQIATDFESISVHGIKVTSVYGGVPYRPQCDALRQGTHIVVGAPGRVIDLMEKGVLKLSSVRHVVLDEVDRMLDMGFSKDVESILSKIYNSENSEKPQTLLFSATMPSWVSEISRCYLSDDALHLSLIDEQETKTSTNVTHLALLCPYESRAATLSDVIKVYCKGRESRCIVFCERKKDADELSASDAMSGDCHVLHGSVPQDKRELVLQRFRDGKYRTLLTTNVAARGLDVPNVDLVIQCHPPRDIEDYIHRSGRTGRADRSGTSICFYTYKERSMLSRIENMAGITFRRISAPTINDITTAWGEEILKTFSNVPKSTWSTFVPLALSIANQLAQNSKTGKVKKDSCDDLGVDDDKTPGRKPKSKDILRVLCCALACLSGKEGAVESRSALTAQIGKTAYKLELNFIARSKGLAFATLRNHLPENIVNSVHSLSFIRGKMGYVFDLPSEHDEFVKSTWPNDAQAKLSLLSKIPELEEEEFFNQGRSGNYGSWQSRFNGGSRQSFKRSYNSGTFNSSFRSSKSFKFDNS</sequence>
<dbReference type="GO" id="GO:0016787">
    <property type="term" value="F:hydrolase activity"/>
    <property type="evidence" value="ECO:0007669"/>
    <property type="project" value="UniProtKB-KW"/>
</dbReference>
<evidence type="ECO:0000256" key="1">
    <source>
        <dbReference type="ARBA" id="ARBA00004496"/>
    </source>
</evidence>
<evidence type="ECO:0000256" key="4">
    <source>
        <dbReference type="ARBA" id="ARBA00022801"/>
    </source>
</evidence>
<dbReference type="Pfam" id="PF08152">
    <property type="entry name" value="GUCT"/>
    <property type="match status" value="1"/>
</dbReference>
<keyword evidence="5" id="KW-0347">Helicase</keyword>
<dbReference type="InterPro" id="IPR050079">
    <property type="entry name" value="DEAD_box_RNA_helicase"/>
</dbReference>
<reference evidence="10" key="1">
    <citation type="journal article" date="2012" name="PLoS Negl. Trop. Dis.">
        <title>A systematically improved high quality genome and transcriptome of the human blood fluke Schistosoma mansoni.</title>
        <authorList>
            <person name="Protasio A.V."/>
            <person name="Tsai I.J."/>
            <person name="Babbage A."/>
            <person name="Nichol S."/>
            <person name="Hunt M."/>
            <person name="Aslett M.A."/>
            <person name="De Silva N."/>
            <person name="Velarde G.S."/>
            <person name="Anderson T.J."/>
            <person name="Clark R.C."/>
            <person name="Davidson C."/>
            <person name="Dillon G.P."/>
            <person name="Holroyd N.E."/>
            <person name="LoVerde P.T."/>
            <person name="Lloyd C."/>
            <person name="McQuillan J."/>
            <person name="Oliveira G."/>
            <person name="Otto T.D."/>
            <person name="Parker-Manuel S.J."/>
            <person name="Quail M.A."/>
            <person name="Wilson R.A."/>
            <person name="Zerlotini A."/>
            <person name="Dunne D.W."/>
            <person name="Berriman M."/>
        </authorList>
    </citation>
    <scope>NUCLEOTIDE SEQUENCE [LARGE SCALE GENOMIC DNA]</scope>
    <source>
        <strain evidence="10">Puerto Rican</strain>
    </source>
</reference>
<dbReference type="PROSITE" id="PS51194">
    <property type="entry name" value="HELICASE_CTER"/>
    <property type="match status" value="1"/>
</dbReference>
<dbReference type="GO" id="GO:0005524">
    <property type="term" value="F:ATP binding"/>
    <property type="evidence" value="ECO:0007669"/>
    <property type="project" value="UniProtKB-KW"/>
</dbReference>
<evidence type="ECO:0000256" key="6">
    <source>
        <dbReference type="ARBA" id="ARBA00022840"/>
    </source>
</evidence>
<dbReference type="SUPFAM" id="SSF54928">
    <property type="entry name" value="RNA-binding domain, RBD"/>
    <property type="match status" value="1"/>
</dbReference>
<feature type="compositionally biased region" description="Low complexity" evidence="7">
    <location>
        <begin position="608"/>
        <end position="617"/>
    </location>
</feature>
<evidence type="ECO:0000256" key="7">
    <source>
        <dbReference type="SAM" id="MobiDB-lite"/>
    </source>
</evidence>
<feature type="domain" description="Helicase ATP-binding" evidence="8">
    <location>
        <begin position="40"/>
        <end position="218"/>
    </location>
</feature>
<dbReference type="Gene3D" id="3.30.70.2280">
    <property type="match status" value="1"/>
</dbReference>
<dbReference type="SMART" id="SM00487">
    <property type="entry name" value="DEXDc"/>
    <property type="match status" value="1"/>
</dbReference>
<dbReference type="GO" id="GO:0005730">
    <property type="term" value="C:nucleolus"/>
    <property type="evidence" value="ECO:0007669"/>
    <property type="project" value="UniProtKB-SubCell"/>
</dbReference>
<evidence type="ECO:0000259" key="9">
    <source>
        <dbReference type="PROSITE" id="PS51194"/>
    </source>
</evidence>
<evidence type="ECO:0000313" key="10">
    <source>
        <dbReference type="Proteomes" id="UP000008854"/>
    </source>
</evidence>
<keyword evidence="10" id="KW-1185">Reference proteome</keyword>
<feature type="compositionally biased region" description="Basic and acidic residues" evidence="7">
    <location>
        <begin position="437"/>
        <end position="457"/>
    </location>
</feature>
<dbReference type="Pfam" id="PF00271">
    <property type="entry name" value="Helicase_C"/>
    <property type="match status" value="1"/>
</dbReference>
<dbReference type="CDD" id="cd12937">
    <property type="entry name" value="GUCT_RH7_like"/>
    <property type="match status" value="1"/>
</dbReference>
<evidence type="ECO:0000259" key="8">
    <source>
        <dbReference type="PROSITE" id="PS51192"/>
    </source>
</evidence>
<dbReference type="Gene3D" id="3.40.50.300">
    <property type="entry name" value="P-loop containing nucleotide triphosphate hydrolases"/>
    <property type="match status" value="2"/>
</dbReference>
<evidence type="ECO:0000313" key="11">
    <source>
        <dbReference type="WBParaSite" id="Smp_157800.1"/>
    </source>
</evidence>
<feature type="domain" description="Helicase C-terminal" evidence="9">
    <location>
        <begin position="251"/>
        <end position="395"/>
    </location>
</feature>
<comment type="similarity">
    <text evidence="2">Belongs to the DEAD box helicase family. DDX21/DDX50 subfamily.</text>
</comment>
<dbReference type="InterPro" id="IPR027417">
    <property type="entry name" value="P-loop_NTPase"/>
</dbReference>
<dbReference type="PANTHER" id="PTHR47959:SF19">
    <property type="entry name" value="NUCLEOLAR RNA HELICASE 2-A"/>
    <property type="match status" value="1"/>
</dbReference>
<dbReference type="InterPro" id="IPR035979">
    <property type="entry name" value="RBD_domain_sf"/>
</dbReference>
<proteinExistence type="inferred from homology"/>
<feature type="region of interest" description="Disordered" evidence="7">
    <location>
        <begin position="436"/>
        <end position="457"/>
    </location>
</feature>
<feature type="region of interest" description="Disordered" evidence="7">
    <location>
        <begin position="584"/>
        <end position="623"/>
    </location>
</feature>
<dbReference type="AlphaFoldDB" id="A0A3Q0KQV3"/>
<dbReference type="PANTHER" id="PTHR47959">
    <property type="entry name" value="ATP-DEPENDENT RNA HELICASE RHLE-RELATED"/>
    <property type="match status" value="1"/>
</dbReference>
<dbReference type="GO" id="GO:0005829">
    <property type="term" value="C:cytosol"/>
    <property type="evidence" value="ECO:0007669"/>
    <property type="project" value="TreeGrafter"/>
</dbReference>
<dbReference type="InterPro" id="IPR044742">
    <property type="entry name" value="DEAD/DEAH_RhlB"/>
</dbReference>
<dbReference type="Proteomes" id="UP000008854">
    <property type="component" value="Unassembled WGS sequence"/>
</dbReference>
<protein>
    <submittedName>
        <fullName evidence="11">RNA helicase</fullName>
    </submittedName>
</protein>
<dbReference type="PROSITE" id="PS51192">
    <property type="entry name" value="HELICASE_ATP_BIND_1"/>
    <property type="match status" value="1"/>
</dbReference>
<name>A0A3Q0KQV3_SCHMA</name>
<dbReference type="InterPro" id="IPR001650">
    <property type="entry name" value="Helicase_C-like"/>
</dbReference>
<evidence type="ECO:0000256" key="3">
    <source>
        <dbReference type="ARBA" id="ARBA00022741"/>
    </source>
</evidence>
<feature type="compositionally biased region" description="Polar residues" evidence="7">
    <location>
        <begin position="584"/>
        <end position="607"/>
    </location>
</feature>
<evidence type="ECO:0000256" key="5">
    <source>
        <dbReference type="ARBA" id="ARBA00022806"/>
    </source>
</evidence>
<dbReference type="STRING" id="6183.A0A3Q0KQV3"/>
<dbReference type="WBParaSite" id="Smp_157800.1">
    <property type="protein sequence ID" value="Smp_157800.1"/>
    <property type="gene ID" value="Smp_157800"/>
</dbReference>
<organism evidence="10 11">
    <name type="scientific">Schistosoma mansoni</name>
    <name type="common">Blood fluke</name>
    <dbReference type="NCBI Taxonomy" id="6183"/>
    <lineage>
        <taxon>Eukaryota</taxon>
        <taxon>Metazoa</taxon>
        <taxon>Spiralia</taxon>
        <taxon>Lophotrochozoa</taxon>
        <taxon>Platyhelminthes</taxon>
        <taxon>Trematoda</taxon>
        <taxon>Digenea</taxon>
        <taxon>Strigeidida</taxon>
        <taxon>Schistosomatoidea</taxon>
        <taxon>Schistosomatidae</taxon>
        <taxon>Schistosoma</taxon>
    </lineage>
</organism>
<accession>A0A3Q0KQV3</accession>
<keyword evidence="3" id="KW-0547">Nucleotide-binding</keyword>
<comment type="subcellular location">
    <subcellularLocation>
        <location evidence="1">Cytoplasm</location>
    </subcellularLocation>
</comment>
<keyword evidence="4" id="KW-0378">Hydrolase</keyword>
<dbReference type="GO" id="GO:0003724">
    <property type="term" value="F:RNA helicase activity"/>
    <property type="evidence" value="ECO:0007669"/>
    <property type="project" value="UniProtKB-EC"/>
</dbReference>
<dbReference type="GO" id="GO:0003723">
    <property type="term" value="F:RNA binding"/>
    <property type="evidence" value="ECO:0007669"/>
    <property type="project" value="UniProtKB-KW"/>
</dbReference>
<dbReference type="InterPro" id="IPR012562">
    <property type="entry name" value="GUCT"/>
</dbReference>
<reference evidence="11" key="2">
    <citation type="submission" date="2018-12" db="UniProtKB">
        <authorList>
            <consortium name="WormBaseParasite"/>
        </authorList>
    </citation>
    <scope>IDENTIFICATION</scope>
    <source>
        <strain evidence="11">Puerto Rican</strain>
    </source>
</reference>
<evidence type="ECO:0000256" key="2">
    <source>
        <dbReference type="ARBA" id="ARBA00006517"/>
    </source>
</evidence>
<dbReference type="InParanoid" id="A0A3Q0KQV3"/>
<dbReference type="SUPFAM" id="SSF52540">
    <property type="entry name" value="P-loop containing nucleoside triphosphate hydrolases"/>
    <property type="match status" value="1"/>
</dbReference>